<dbReference type="PANTHER" id="PTHR43662">
    <property type="match status" value="1"/>
</dbReference>
<dbReference type="Proteomes" id="UP000199069">
    <property type="component" value="Unassembled WGS sequence"/>
</dbReference>
<sequence>MFAQIAVGTLLAAAGSVEAFWRLPCGNSLVVERGDTIVSPGSVSGHVHNILGGSNFGLDTTFDSLRQSACTSCLVKQDMSNYWTPQLYFQWANGSFTDVNVVGGGLIYYLPRNNAADTTNVTAFPDGLRMLTGNPFKRSYDGSPTAQAIGWNCLGSNLPATRNPWLPNVNCPNGLRGEVRFPSCWNGVDLDSSDHFSHMAYPIGGETGPCPAGYPVRLVTLFYEIMYDVDSWKDLWPQAMNTSQPFVLAMGDSTGYGFHGDFYNGWDRTVLQTAIDTCTSDSGTVFDLYDSNHECRKTPDFDEIVLGTLPSLPGCNPVTGEGPAATPCSDPTSPPVFSNPVAYNGSAPAPGSPVLSNDPQVVPSYVSSSSSNWTYQGCYSDLAPGRVLPNGLTTVNKTVESCIEACDKRGYVFCGVEYHGECWGGNVLSPNSTDQGYGACGLTCTDNPLQYCGGTGGVTGATFELYTRPAPPKSTSTSASKTSTSQVSPTAVSANSTAPLSSASASITTWYNANPSASVSANSSTALSTSSHASSAVSSAASSSTVSFTASSLASSSVSVSVISSSPIPSAVSSNVVASSTASSTVSSASPTASASTKLLTNPNWKYSGCWSDLVNGGRSLPSTLTGSSNFTIESCLAAADAQGFAIAGLSYMGECYAAPALGLYSTQLDASKCTMTCRNAGNETCGGSDALDVYTSTQRQAVTGPTNAQLETFGQWTYDACYSDLVNNQRSLPTQITNANQTVEACLDACTDKGATVCGLSYYHECWMTTTNISSASTVLADTSCRFPCAGNPLEMCGGSGALSVWRLTPATINAKIVAPASAGSTTLASAAATASSRRTMRKTSKRRP</sequence>
<gene>
    <name evidence="4" type="primary">FGENESH: predicted gene_12.15</name>
    <name evidence="4" type="ORF">BN2166_0058550</name>
</gene>
<dbReference type="OMA" id="HKARHFG"/>
<dbReference type="AlphaFoldDB" id="A0A0K3CJY5"/>
<dbReference type="PROSITE" id="PS51212">
    <property type="entry name" value="WSC"/>
    <property type="match status" value="3"/>
</dbReference>
<protein>
    <submittedName>
        <fullName evidence="4">BY PROTMAP: gi|472587461|gb|EMS24957.1| WSC and DUF1996 domain containing protein [Rhodosporidium toruloides NP11] gi|647398509|emb|CDR42525.1| RHTO0S07e00452g1_1 [Rhodosporidium toruloides]</fullName>
    </submittedName>
</protein>
<dbReference type="SMART" id="SM00321">
    <property type="entry name" value="WSC"/>
    <property type="match status" value="3"/>
</dbReference>
<feature type="compositionally biased region" description="Low complexity" evidence="1">
    <location>
        <begin position="473"/>
        <end position="485"/>
    </location>
</feature>
<keyword evidence="2" id="KW-0732">Signal</keyword>
<reference evidence="4 5" key="1">
    <citation type="submission" date="2015-07" db="EMBL/GenBank/DDBJ databases">
        <authorList>
            <person name="Cajimat M.N.B."/>
            <person name="Milazzo M.L."/>
            <person name="Fulhorst C.F."/>
        </authorList>
    </citation>
    <scope>NUCLEOTIDE SEQUENCE [LARGE SCALE GENOMIC DNA]</scope>
    <source>
        <strain evidence="4">Single colony</strain>
    </source>
</reference>
<keyword evidence="5" id="KW-1185">Reference proteome</keyword>
<name>A0A0K3CJY5_RHOTO</name>
<proteinExistence type="predicted"/>
<evidence type="ECO:0000313" key="4">
    <source>
        <dbReference type="EMBL" id="CTR09994.1"/>
    </source>
</evidence>
<dbReference type="Pfam" id="PF01822">
    <property type="entry name" value="WSC"/>
    <property type="match status" value="3"/>
</dbReference>
<feature type="domain" description="WSC" evidence="3">
    <location>
        <begin position="604"/>
        <end position="698"/>
    </location>
</feature>
<dbReference type="EMBL" id="CWKI01000012">
    <property type="protein sequence ID" value="CTR09994.1"/>
    <property type="molecule type" value="Genomic_DNA"/>
</dbReference>
<dbReference type="InterPro" id="IPR018535">
    <property type="entry name" value="DUF1996"/>
</dbReference>
<evidence type="ECO:0000313" key="5">
    <source>
        <dbReference type="Proteomes" id="UP000199069"/>
    </source>
</evidence>
<dbReference type="InterPro" id="IPR002889">
    <property type="entry name" value="WSC_carb-bd"/>
</dbReference>
<feature type="region of interest" description="Disordered" evidence="1">
    <location>
        <begin position="469"/>
        <end position="493"/>
    </location>
</feature>
<feature type="chain" id="PRO_5005495475" evidence="2">
    <location>
        <begin position="20"/>
        <end position="850"/>
    </location>
</feature>
<feature type="domain" description="WSC" evidence="3">
    <location>
        <begin position="372"/>
        <end position="464"/>
    </location>
</feature>
<feature type="signal peptide" evidence="2">
    <location>
        <begin position="1"/>
        <end position="19"/>
    </location>
</feature>
<dbReference type="Pfam" id="PF09362">
    <property type="entry name" value="DUF1996"/>
    <property type="match status" value="1"/>
</dbReference>
<evidence type="ECO:0000259" key="3">
    <source>
        <dbReference type="PROSITE" id="PS51212"/>
    </source>
</evidence>
<accession>A0A0K3CJY5</accession>
<dbReference type="PANTHER" id="PTHR43662:SF3">
    <property type="entry name" value="DOMAIN PROTEIN, PUTATIVE (AFU_ORTHOLOGUE AFUA_6G11970)-RELATED"/>
    <property type="match status" value="1"/>
</dbReference>
<evidence type="ECO:0000256" key="2">
    <source>
        <dbReference type="SAM" id="SignalP"/>
    </source>
</evidence>
<organism evidence="4 5">
    <name type="scientific">Rhodotorula toruloides</name>
    <name type="common">Yeast</name>
    <name type="synonym">Rhodosporidium toruloides</name>
    <dbReference type="NCBI Taxonomy" id="5286"/>
    <lineage>
        <taxon>Eukaryota</taxon>
        <taxon>Fungi</taxon>
        <taxon>Dikarya</taxon>
        <taxon>Basidiomycota</taxon>
        <taxon>Pucciniomycotina</taxon>
        <taxon>Microbotryomycetes</taxon>
        <taxon>Sporidiobolales</taxon>
        <taxon>Sporidiobolaceae</taxon>
        <taxon>Rhodotorula</taxon>
    </lineage>
</organism>
<dbReference type="STRING" id="5286.A0A0K3CJY5"/>
<evidence type="ECO:0000256" key="1">
    <source>
        <dbReference type="SAM" id="MobiDB-lite"/>
    </source>
</evidence>
<feature type="domain" description="WSC" evidence="3">
    <location>
        <begin position="716"/>
        <end position="810"/>
    </location>
</feature>